<evidence type="ECO:0000313" key="3">
    <source>
        <dbReference type="Proteomes" id="UP001652628"/>
    </source>
</evidence>
<dbReference type="PANTHER" id="PTHR37161">
    <property type="entry name" value="HDC10475"/>
    <property type="match status" value="1"/>
</dbReference>
<accession>A0AB39ZLM7</accession>
<evidence type="ECO:0000256" key="2">
    <source>
        <dbReference type="SAM" id="SignalP"/>
    </source>
</evidence>
<feature type="coiled-coil region" evidence="1">
    <location>
        <begin position="129"/>
        <end position="247"/>
    </location>
</feature>
<keyword evidence="1" id="KW-0175">Coiled coil</keyword>
<proteinExistence type="predicted"/>
<evidence type="ECO:0000256" key="1">
    <source>
        <dbReference type="SAM" id="Coils"/>
    </source>
</evidence>
<dbReference type="GeneID" id="108016400"/>
<dbReference type="Pfam" id="PF05335">
    <property type="entry name" value="DUF745"/>
    <property type="match status" value="1"/>
</dbReference>
<feature type="chain" id="PRO_5047354613" evidence="2">
    <location>
        <begin position="23"/>
        <end position="292"/>
    </location>
</feature>
<dbReference type="InterPro" id="IPR007999">
    <property type="entry name" value="DUF745"/>
</dbReference>
<name>A0AB39ZLM7_DROSZ</name>
<sequence length="292" mass="30198">MPGTKALLIVLLLLHTCPRLESFHYRSAQPNAKHCLSSLYGDASVDGADGGGGGSGGCTDTSNNKKVGCGAGGTGGGVLGRGDPKAKASNIAQKAALEAKAASDSQMAAAEAAASQVKSELAAKAAQSARAAEAALAGKQQIVEQLQQEMTEADAVVSEVTSSLQNTQANANAAAAAAHEAQTQLNQLKSLVMAATANMANIENVASGAQQELAEKTQLLEAAKHRVENLGRQMTDAKSDFEKTKQAAYKAACAAVEAKQKAQRSRRMTHRQQVRWGPRKLAEKFAGDAAKM</sequence>
<feature type="signal peptide" evidence="2">
    <location>
        <begin position="1"/>
        <end position="22"/>
    </location>
</feature>
<gene>
    <name evidence="4" type="primary">LOC108016400</name>
</gene>
<dbReference type="AlphaFoldDB" id="A0AB39ZLM7"/>
<dbReference type="RefSeq" id="XP_016938537.4">
    <property type="nucleotide sequence ID" value="XM_017083048.4"/>
</dbReference>
<protein>
    <submittedName>
        <fullName evidence="4">Uncharacterized protein CG45076</fullName>
    </submittedName>
</protein>
<reference evidence="4" key="1">
    <citation type="submission" date="2025-08" db="UniProtKB">
        <authorList>
            <consortium name="RefSeq"/>
        </authorList>
    </citation>
    <scope>IDENTIFICATION</scope>
</reference>
<dbReference type="PANTHER" id="PTHR37161:SF2">
    <property type="entry name" value="AT11648P-RELATED"/>
    <property type="match status" value="1"/>
</dbReference>
<dbReference type="Proteomes" id="UP001652628">
    <property type="component" value="Chromosome 3"/>
</dbReference>
<keyword evidence="3" id="KW-1185">Reference proteome</keyword>
<keyword evidence="2" id="KW-0732">Signal</keyword>
<evidence type="ECO:0000313" key="4">
    <source>
        <dbReference type="RefSeq" id="XP_016938537.4"/>
    </source>
</evidence>
<organism evidence="3 4">
    <name type="scientific">Drosophila suzukii</name>
    <name type="common">Spotted-wing drosophila fruit fly</name>
    <dbReference type="NCBI Taxonomy" id="28584"/>
    <lineage>
        <taxon>Eukaryota</taxon>
        <taxon>Metazoa</taxon>
        <taxon>Ecdysozoa</taxon>
        <taxon>Arthropoda</taxon>
        <taxon>Hexapoda</taxon>
        <taxon>Insecta</taxon>
        <taxon>Pterygota</taxon>
        <taxon>Neoptera</taxon>
        <taxon>Endopterygota</taxon>
        <taxon>Diptera</taxon>
        <taxon>Brachycera</taxon>
        <taxon>Muscomorpha</taxon>
        <taxon>Ephydroidea</taxon>
        <taxon>Drosophilidae</taxon>
        <taxon>Drosophila</taxon>
        <taxon>Sophophora</taxon>
    </lineage>
</organism>